<feature type="transmembrane region" description="Helical" evidence="1">
    <location>
        <begin position="9"/>
        <end position="33"/>
    </location>
</feature>
<sequence>MQEKKKSSLVLGILSIVFGFLLPLVGLILGIIGLVLANSHQKESKLDYKTEKILGIVGIVISVIVWILGFMVLMNGAGY</sequence>
<organism evidence="2 3">
    <name type="scientific">Streptococcus sanguinis</name>
    <dbReference type="NCBI Taxonomy" id="1305"/>
    <lineage>
        <taxon>Bacteria</taxon>
        <taxon>Bacillati</taxon>
        <taxon>Bacillota</taxon>
        <taxon>Bacilli</taxon>
        <taxon>Lactobacillales</taxon>
        <taxon>Streptococcaceae</taxon>
        <taxon>Streptococcus</taxon>
    </lineage>
</organism>
<dbReference type="RefSeq" id="WP_072073592.1">
    <property type="nucleotide sequence ID" value="NZ_CDMW01000001.1"/>
</dbReference>
<protein>
    <recommendedName>
        <fullName evidence="4">DUF4190 domain-containing protein</fullName>
    </recommendedName>
</protein>
<feature type="transmembrane region" description="Helical" evidence="1">
    <location>
        <begin position="53"/>
        <end position="73"/>
    </location>
</feature>
<dbReference type="Proteomes" id="UP000183504">
    <property type="component" value="Unassembled WGS sequence"/>
</dbReference>
<reference evidence="2 3" key="1">
    <citation type="submission" date="2015-01" db="EMBL/GenBank/DDBJ databases">
        <authorList>
            <person name="Pelicic Vladimir"/>
        </authorList>
    </citation>
    <scope>NUCLEOTIDE SEQUENCE [LARGE SCALE GENOMIC DNA]</scope>
    <source>
        <strain evidence="2 3">2908</strain>
    </source>
</reference>
<evidence type="ECO:0000256" key="1">
    <source>
        <dbReference type="SAM" id="Phobius"/>
    </source>
</evidence>
<keyword evidence="1" id="KW-1133">Transmembrane helix</keyword>
<keyword evidence="1" id="KW-0472">Membrane</keyword>
<name>A0A0B7GJ64_STRSA</name>
<evidence type="ECO:0000313" key="2">
    <source>
        <dbReference type="EMBL" id="CEL89845.1"/>
    </source>
</evidence>
<dbReference type="EMBL" id="CDMW01000001">
    <property type="protein sequence ID" value="CEL89845.1"/>
    <property type="molecule type" value="Genomic_DNA"/>
</dbReference>
<evidence type="ECO:0008006" key="4">
    <source>
        <dbReference type="Google" id="ProtNLM"/>
    </source>
</evidence>
<accession>A0A0B7GJ64</accession>
<gene>
    <name evidence="2" type="ORF">SSV_0536</name>
</gene>
<dbReference type="Pfam" id="PF07666">
    <property type="entry name" value="MpPF26"/>
    <property type="match status" value="1"/>
</dbReference>
<evidence type="ECO:0000313" key="3">
    <source>
        <dbReference type="Proteomes" id="UP000183504"/>
    </source>
</evidence>
<dbReference type="InterPro" id="IPR011655">
    <property type="entry name" value="MpPF26"/>
</dbReference>
<dbReference type="AlphaFoldDB" id="A0A0B7GJ64"/>
<keyword evidence="1" id="KW-0812">Transmembrane</keyword>
<proteinExistence type="predicted"/>